<comment type="caution">
    <text evidence="8">Lacks conserved residue(s) required for the propagation of feature annotation.</text>
</comment>
<dbReference type="SMART" id="SM00179">
    <property type="entry name" value="EGF_CA"/>
    <property type="match status" value="2"/>
</dbReference>
<evidence type="ECO:0000256" key="8">
    <source>
        <dbReference type="PROSITE-ProRule" id="PRU00076"/>
    </source>
</evidence>
<keyword evidence="3 8" id="KW-0245">EGF-like domain</keyword>
<keyword evidence="6" id="KW-1015">Disulfide bond</keyword>
<dbReference type="InterPro" id="IPR000742">
    <property type="entry name" value="EGF"/>
</dbReference>
<dbReference type="GO" id="GO:0005509">
    <property type="term" value="F:calcium ion binding"/>
    <property type="evidence" value="ECO:0007669"/>
    <property type="project" value="InterPro"/>
</dbReference>
<evidence type="ECO:0000256" key="6">
    <source>
        <dbReference type="ARBA" id="ARBA00023157"/>
    </source>
</evidence>
<dbReference type="Gene3D" id="2.10.25.10">
    <property type="entry name" value="Laminin"/>
    <property type="match status" value="2"/>
</dbReference>
<evidence type="ECO:0000259" key="9">
    <source>
        <dbReference type="PROSITE" id="PS50026"/>
    </source>
</evidence>
<dbReference type="Pfam" id="PF07645">
    <property type="entry name" value="EGF_CA"/>
    <property type="match status" value="2"/>
</dbReference>
<dbReference type="VEuPathDB" id="VectorBase:BGLB031846"/>
<dbReference type="STRING" id="6526.A0A2C9LJN4"/>
<keyword evidence="4" id="KW-0732">Signal</keyword>
<dbReference type="PROSITE" id="PS50026">
    <property type="entry name" value="EGF_3"/>
    <property type="match status" value="2"/>
</dbReference>
<evidence type="ECO:0000313" key="10">
    <source>
        <dbReference type="EnsemblMetazoa" id="BGLB031846-PA"/>
    </source>
</evidence>
<dbReference type="InterPro" id="IPR049883">
    <property type="entry name" value="NOTCH1_EGF-like"/>
</dbReference>
<dbReference type="InterPro" id="IPR000152">
    <property type="entry name" value="EGF-type_Asp/Asn_hydroxyl_site"/>
</dbReference>
<comment type="subcellular location">
    <subcellularLocation>
        <location evidence="1">Secreted</location>
    </subcellularLocation>
</comment>
<dbReference type="PROSITE" id="PS00010">
    <property type="entry name" value="ASX_HYDROXYL"/>
    <property type="match status" value="2"/>
</dbReference>
<evidence type="ECO:0000256" key="3">
    <source>
        <dbReference type="ARBA" id="ARBA00022536"/>
    </source>
</evidence>
<dbReference type="InterPro" id="IPR051145">
    <property type="entry name" value="GAS-SHBG-PROS"/>
</dbReference>
<dbReference type="Proteomes" id="UP000076420">
    <property type="component" value="Unassembled WGS sequence"/>
</dbReference>
<feature type="domain" description="EGF-like" evidence="9">
    <location>
        <begin position="32"/>
        <end position="75"/>
    </location>
</feature>
<dbReference type="InterPro" id="IPR001881">
    <property type="entry name" value="EGF-like_Ca-bd_dom"/>
</dbReference>
<keyword evidence="7" id="KW-0325">Glycoprotein</keyword>
<dbReference type="PROSITE" id="PS01187">
    <property type="entry name" value="EGF_CA"/>
    <property type="match status" value="1"/>
</dbReference>
<dbReference type="InterPro" id="IPR018097">
    <property type="entry name" value="EGF_Ca-bd_CS"/>
</dbReference>
<evidence type="ECO:0000256" key="2">
    <source>
        <dbReference type="ARBA" id="ARBA00022525"/>
    </source>
</evidence>
<dbReference type="PROSITE" id="PS01186">
    <property type="entry name" value="EGF_2"/>
    <property type="match status" value="1"/>
</dbReference>
<dbReference type="SUPFAM" id="SSF57184">
    <property type="entry name" value="Growth factor receptor domain"/>
    <property type="match status" value="1"/>
</dbReference>
<evidence type="ECO:0000256" key="4">
    <source>
        <dbReference type="ARBA" id="ARBA00022729"/>
    </source>
</evidence>
<feature type="domain" description="EGF-like" evidence="9">
    <location>
        <begin position="76"/>
        <end position="115"/>
    </location>
</feature>
<proteinExistence type="predicted"/>
<evidence type="ECO:0000256" key="1">
    <source>
        <dbReference type="ARBA" id="ARBA00004613"/>
    </source>
</evidence>
<dbReference type="GO" id="GO:0005576">
    <property type="term" value="C:extracellular region"/>
    <property type="evidence" value="ECO:0007669"/>
    <property type="project" value="UniProtKB-SubCell"/>
</dbReference>
<accession>A0A2C9LJN4</accession>
<keyword evidence="5" id="KW-0677">Repeat</keyword>
<dbReference type="SMART" id="SM00181">
    <property type="entry name" value="EGF"/>
    <property type="match status" value="3"/>
</dbReference>
<name>A0A2C9LJN4_BIOGL</name>
<dbReference type="InterPro" id="IPR009030">
    <property type="entry name" value="Growth_fac_rcpt_cys_sf"/>
</dbReference>
<dbReference type="PANTHER" id="PTHR24040:SF13">
    <property type="entry name" value="FIBROPELLIN-1"/>
    <property type="match status" value="1"/>
</dbReference>
<evidence type="ECO:0000256" key="5">
    <source>
        <dbReference type="ARBA" id="ARBA00022737"/>
    </source>
</evidence>
<protein>
    <recommendedName>
        <fullName evidence="9">EGF-like domain-containing protein</fullName>
    </recommendedName>
</protein>
<dbReference type="PANTHER" id="PTHR24040">
    <property type="entry name" value="LAMININ G-LIKE DOMAIN-CONTAINING PROTEIN"/>
    <property type="match status" value="1"/>
</dbReference>
<dbReference type="FunFam" id="2.10.25.10:FF:000038">
    <property type="entry name" value="Fibrillin 2"/>
    <property type="match status" value="1"/>
</dbReference>
<gene>
    <name evidence="10" type="primary">106076512</name>
</gene>
<dbReference type="EnsemblMetazoa" id="BGLB031846-RA">
    <property type="protein sequence ID" value="BGLB031846-PA"/>
    <property type="gene ID" value="BGLB031846"/>
</dbReference>
<evidence type="ECO:0000313" key="11">
    <source>
        <dbReference type="Proteomes" id="UP000076420"/>
    </source>
</evidence>
<evidence type="ECO:0000256" key="7">
    <source>
        <dbReference type="ARBA" id="ARBA00023180"/>
    </source>
</evidence>
<sequence>CACNMSNTLSCDPTSGYCTCKSGWQGSTCNVDVNECLDATKYNCIPNSSCNNTLGGYECLCLQGYYKNTNTSKCEDIDECIDKNTYKCPNNSTCVNTDGAYLCNCVDGYFKNDTLNICQ</sequence>
<dbReference type="KEGG" id="bgt:106076512"/>
<dbReference type="CDD" id="cd00054">
    <property type="entry name" value="EGF_CA"/>
    <property type="match status" value="2"/>
</dbReference>
<reference evidence="10" key="1">
    <citation type="submission" date="2020-05" db="UniProtKB">
        <authorList>
            <consortium name="EnsemblMetazoa"/>
        </authorList>
    </citation>
    <scope>IDENTIFICATION</scope>
    <source>
        <strain evidence="10">BB02</strain>
    </source>
</reference>
<organism evidence="10 11">
    <name type="scientific">Biomphalaria glabrata</name>
    <name type="common">Bloodfluke planorb</name>
    <name type="synonym">Freshwater snail</name>
    <dbReference type="NCBI Taxonomy" id="6526"/>
    <lineage>
        <taxon>Eukaryota</taxon>
        <taxon>Metazoa</taxon>
        <taxon>Spiralia</taxon>
        <taxon>Lophotrochozoa</taxon>
        <taxon>Mollusca</taxon>
        <taxon>Gastropoda</taxon>
        <taxon>Heterobranchia</taxon>
        <taxon>Euthyneura</taxon>
        <taxon>Panpulmonata</taxon>
        <taxon>Hygrophila</taxon>
        <taxon>Lymnaeoidea</taxon>
        <taxon>Planorbidae</taxon>
        <taxon>Biomphalaria</taxon>
    </lineage>
</organism>
<keyword evidence="2" id="KW-0964">Secreted</keyword>
<dbReference type="AlphaFoldDB" id="A0A2C9LJN4"/>